<gene>
    <name evidence="2" type="ORF">A6A05_10795</name>
</gene>
<comment type="caution">
    <text evidence="2">The sequence shown here is derived from an EMBL/GenBank/DDBJ whole genome shotgun (WGS) entry which is preliminary data.</text>
</comment>
<dbReference type="RefSeq" id="WP_068499257.1">
    <property type="nucleotide sequence ID" value="NZ_LWQU01000129.1"/>
</dbReference>
<evidence type="ECO:0000313" key="3">
    <source>
        <dbReference type="Proteomes" id="UP000078543"/>
    </source>
</evidence>
<dbReference type="SUPFAM" id="SSF53474">
    <property type="entry name" value="alpha/beta-Hydrolases"/>
    <property type="match status" value="1"/>
</dbReference>
<evidence type="ECO:0000313" key="2">
    <source>
        <dbReference type="EMBL" id="OAN52459.1"/>
    </source>
</evidence>
<feature type="domain" description="AB hydrolase-1" evidence="1">
    <location>
        <begin position="29"/>
        <end position="272"/>
    </location>
</feature>
<dbReference type="EMBL" id="LWQU01000129">
    <property type="protein sequence ID" value="OAN52459.1"/>
    <property type="molecule type" value="Genomic_DNA"/>
</dbReference>
<dbReference type="Pfam" id="PF12697">
    <property type="entry name" value="Abhydrolase_6"/>
    <property type="match status" value="1"/>
</dbReference>
<sequence length="279" mass="30475">MKACRSTYVPVMGHDIHVLEWGDPTLPPLVMWHGLVRNARDFDVAAAHFADRFRVICPDTIGRGLSSWSTNPDTDYTLPAYCLHALGLLDALGVETCAWVGTSMGGLMGMGLAGTEPGKARITRLVVNDAGPQLNEAAIERIRAYAGMVPEFSTMAEFEGFLRLIYAPFGALSDAEWRKMAETSVRRRDSGKLSSHYDPQLMRVFAEQYTPLDMWPIYDAITCPTLLLRGESSDLLLAEIAAAMTTRGPKAGLITVPGCGHAPYLNTPEQLAVLDGFLN</sequence>
<dbReference type="Gene3D" id="3.40.50.1820">
    <property type="entry name" value="alpha/beta hydrolase"/>
    <property type="match status" value="1"/>
</dbReference>
<dbReference type="InterPro" id="IPR029058">
    <property type="entry name" value="AB_hydrolase_fold"/>
</dbReference>
<dbReference type="InterPro" id="IPR050228">
    <property type="entry name" value="Carboxylesterase_BioH"/>
</dbReference>
<dbReference type="Proteomes" id="UP000078543">
    <property type="component" value="Unassembled WGS sequence"/>
</dbReference>
<keyword evidence="2" id="KW-0378">Hydrolase</keyword>
<dbReference type="InterPro" id="IPR000073">
    <property type="entry name" value="AB_hydrolase_1"/>
</dbReference>
<dbReference type="PANTHER" id="PTHR43194:SF2">
    <property type="entry name" value="PEROXISOMAL MEMBRANE PROTEIN LPX1"/>
    <property type="match status" value="1"/>
</dbReference>
<dbReference type="OrthoDB" id="9791366at2"/>
<organism evidence="2 3">
    <name type="scientific">Magnetospirillum moscoviense</name>
    <dbReference type="NCBI Taxonomy" id="1437059"/>
    <lineage>
        <taxon>Bacteria</taxon>
        <taxon>Pseudomonadati</taxon>
        <taxon>Pseudomonadota</taxon>
        <taxon>Alphaproteobacteria</taxon>
        <taxon>Rhodospirillales</taxon>
        <taxon>Rhodospirillaceae</taxon>
        <taxon>Magnetospirillum</taxon>
    </lineage>
</organism>
<dbReference type="PRINTS" id="PR00111">
    <property type="entry name" value="ABHYDROLASE"/>
</dbReference>
<reference evidence="2 3" key="1">
    <citation type="submission" date="2016-04" db="EMBL/GenBank/DDBJ databases">
        <title>Draft genome sequence of freshwater magnetotactic bacteria Magnetospirillum marisnigri SP-1 and Magnetospirillum moscoviense BB-1.</title>
        <authorList>
            <person name="Koziaeva V."/>
            <person name="Dziuba M.V."/>
            <person name="Ivanov T.M."/>
            <person name="Kuznetsov B."/>
            <person name="Grouzdev D.S."/>
        </authorList>
    </citation>
    <scope>NUCLEOTIDE SEQUENCE [LARGE SCALE GENOMIC DNA]</scope>
    <source>
        <strain evidence="2 3">BB-1</strain>
    </source>
</reference>
<dbReference type="AlphaFoldDB" id="A0A178MSH9"/>
<dbReference type="STRING" id="1437059.A6A05_10795"/>
<accession>A0A178MSH9</accession>
<dbReference type="PANTHER" id="PTHR43194">
    <property type="entry name" value="HYDROLASE ALPHA/BETA FOLD FAMILY"/>
    <property type="match status" value="1"/>
</dbReference>
<evidence type="ECO:0000259" key="1">
    <source>
        <dbReference type="Pfam" id="PF12697"/>
    </source>
</evidence>
<protein>
    <submittedName>
        <fullName evidence="2">Hydrolase</fullName>
    </submittedName>
</protein>
<proteinExistence type="predicted"/>
<dbReference type="GO" id="GO:0016787">
    <property type="term" value="F:hydrolase activity"/>
    <property type="evidence" value="ECO:0007669"/>
    <property type="project" value="UniProtKB-KW"/>
</dbReference>
<keyword evidence="3" id="KW-1185">Reference proteome</keyword>
<name>A0A178MSH9_9PROT</name>